<name>A0AAQ3QGP6_9LILI</name>
<dbReference type="PANTHER" id="PTHR45958:SF4">
    <property type="entry name" value="U-BOX DOMAIN-CONTAINING PROTEIN 42-RELATED"/>
    <property type="match status" value="1"/>
</dbReference>
<dbReference type="Proteomes" id="UP001327560">
    <property type="component" value="Chromosome 6"/>
</dbReference>
<dbReference type="InterPro" id="IPR011989">
    <property type="entry name" value="ARM-like"/>
</dbReference>
<dbReference type="InterPro" id="IPR052608">
    <property type="entry name" value="U-box_domain_protein"/>
</dbReference>
<dbReference type="Gene3D" id="1.25.10.10">
    <property type="entry name" value="Leucine-rich Repeat Variant"/>
    <property type="match status" value="1"/>
</dbReference>
<dbReference type="SUPFAM" id="SSF48371">
    <property type="entry name" value="ARM repeat"/>
    <property type="match status" value="1"/>
</dbReference>
<proteinExistence type="predicted"/>
<sequence length="196" mass="21902">MSQSNFLVMASLVEQVTTTSYTRCYLEGLVGIIMRFTTTLYDQEILFMAREQNIASVFTELLVRTAGSNEVQRLAAVGLENLSSQSVHLSRPPDMRTRSRSFFSKSFSFSSQEGRSQEVKLCPIHRGACSSCTTFCLLESRAVERLLGCLKHEGLVVVEAASSAICTLLNERLDVEKSVRVLSEADTLRHVLRVLR</sequence>
<dbReference type="EMBL" id="CP136895">
    <property type="protein sequence ID" value="WOL12111.1"/>
    <property type="molecule type" value="Genomic_DNA"/>
</dbReference>
<gene>
    <name evidence="1" type="ORF">Cni_G20876</name>
</gene>
<dbReference type="InterPro" id="IPR016024">
    <property type="entry name" value="ARM-type_fold"/>
</dbReference>
<protein>
    <submittedName>
        <fullName evidence="1">U-box domain-containing protein 42 isoform X1</fullName>
    </submittedName>
</protein>
<evidence type="ECO:0000313" key="2">
    <source>
        <dbReference type="Proteomes" id="UP001327560"/>
    </source>
</evidence>
<organism evidence="1 2">
    <name type="scientific">Canna indica</name>
    <name type="common">Indian-shot</name>
    <dbReference type="NCBI Taxonomy" id="4628"/>
    <lineage>
        <taxon>Eukaryota</taxon>
        <taxon>Viridiplantae</taxon>
        <taxon>Streptophyta</taxon>
        <taxon>Embryophyta</taxon>
        <taxon>Tracheophyta</taxon>
        <taxon>Spermatophyta</taxon>
        <taxon>Magnoliopsida</taxon>
        <taxon>Liliopsida</taxon>
        <taxon>Zingiberales</taxon>
        <taxon>Cannaceae</taxon>
        <taxon>Canna</taxon>
    </lineage>
</organism>
<keyword evidence="2" id="KW-1185">Reference proteome</keyword>
<evidence type="ECO:0000313" key="1">
    <source>
        <dbReference type="EMBL" id="WOL12111.1"/>
    </source>
</evidence>
<accession>A0AAQ3QGP6</accession>
<dbReference type="PANTHER" id="PTHR45958">
    <property type="entry name" value="RING-TYPE E3 UBIQUITIN TRANSFERASE"/>
    <property type="match status" value="1"/>
</dbReference>
<dbReference type="AlphaFoldDB" id="A0AAQ3QGP6"/>
<reference evidence="1 2" key="1">
    <citation type="submission" date="2023-10" db="EMBL/GenBank/DDBJ databases">
        <title>Chromosome-scale genome assembly provides insights into flower coloration mechanisms of Canna indica.</title>
        <authorList>
            <person name="Li C."/>
        </authorList>
    </citation>
    <scope>NUCLEOTIDE SEQUENCE [LARGE SCALE GENOMIC DNA]</scope>
    <source>
        <tissue evidence="1">Flower</tissue>
    </source>
</reference>